<feature type="compositionally biased region" description="Basic and acidic residues" evidence="1">
    <location>
        <begin position="436"/>
        <end position="449"/>
    </location>
</feature>
<feature type="compositionally biased region" description="Basic residues" evidence="1">
    <location>
        <begin position="450"/>
        <end position="488"/>
    </location>
</feature>
<protein>
    <submittedName>
        <fullName evidence="2">Uncharacterized protein</fullName>
    </submittedName>
</protein>
<comment type="caution">
    <text evidence="2">The sequence shown here is derived from an EMBL/GenBank/DDBJ whole genome shotgun (WGS) entry which is preliminary data.</text>
</comment>
<feature type="region of interest" description="Disordered" evidence="1">
    <location>
        <begin position="425"/>
        <end position="495"/>
    </location>
</feature>
<accession>A0AAN6W3M0</accession>
<evidence type="ECO:0000313" key="3">
    <source>
        <dbReference type="Proteomes" id="UP001302321"/>
    </source>
</evidence>
<dbReference type="Proteomes" id="UP001302321">
    <property type="component" value="Unassembled WGS sequence"/>
</dbReference>
<dbReference type="EMBL" id="MU866272">
    <property type="protein sequence ID" value="KAK4174630.1"/>
    <property type="molecule type" value="Genomic_DNA"/>
</dbReference>
<organism evidence="2 3">
    <name type="scientific">Triangularia setosa</name>
    <dbReference type="NCBI Taxonomy" id="2587417"/>
    <lineage>
        <taxon>Eukaryota</taxon>
        <taxon>Fungi</taxon>
        <taxon>Dikarya</taxon>
        <taxon>Ascomycota</taxon>
        <taxon>Pezizomycotina</taxon>
        <taxon>Sordariomycetes</taxon>
        <taxon>Sordariomycetidae</taxon>
        <taxon>Sordariales</taxon>
        <taxon>Podosporaceae</taxon>
        <taxon>Triangularia</taxon>
    </lineage>
</organism>
<keyword evidence="3" id="KW-1185">Reference proteome</keyword>
<evidence type="ECO:0000256" key="1">
    <source>
        <dbReference type="SAM" id="MobiDB-lite"/>
    </source>
</evidence>
<dbReference type="AlphaFoldDB" id="A0AAN6W3M0"/>
<evidence type="ECO:0000313" key="2">
    <source>
        <dbReference type="EMBL" id="KAK4174630.1"/>
    </source>
</evidence>
<gene>
    <name evidence="2" type="ORF">QBC36DRAFT_333227</name>
</gene>
<sequence length="495" mass="55611">MYPETKDRVGNRQGNSPFDLVAMSSVLLETNNETQVQPYAPVGQVVQSHAASKYIPPNFQSQTTTSYSVVVESHDDSHPHQKLSTTRNTPGHKGPKFFDWVHFEEATLPPRETARKSHLDKIFSPLNSIKAELPGHVSIEGFGGIAESTHNLFRSAKKDDFMRSERIIHLPKSSADKASKRELERLENELFDLTKYNGDSCDYLTVVTWAEEGMSGTVTLFKVVFENEDEIVGLRPVAAMQNVPNPVLVKMRTHERIQRKAVFVPADKEAETFKWKAQSAHSRGRKPSYVKLDSHDRRPVSPALRDIRSSSHSRSHSRHGELADADGVRATIPQFVALMHGHRALLEEVESSSVGEETTADGDVLPTVSLLRCPRSNPHEGDSVHVAVLVPDQALWADTEILWTGDGVVELRKRKYWGLIERERPRNTRSRSLSRNRSESRSSSREGSRSRRSGTHSRHASGGRARQRSRSRSGRSRHGHNSRSRSRHLALGSFL</sequence>
<reference evidence="2" key="1">
    <citation type="journal article" date="2023" name="Mol. Phylogenet. Evol.">
        <title>Genome-scale phylogeny and comparative genomics of the fungal order Sordariales.</title>
        <authorList>
            <person name="Hensen N."/>
            <person name="Bonometti L."/>
            <person name="Westerberg I."/>
            <person name="Brannstrom I.O."/>
            <person name="Guillou S."/>
            <person name="Cros-Aarteil S."/>
            <person name="Calhoun S."/>
            <person name="Haridas S."/>
            <person name="Kuo A."/>
            <person name="Mondo S."/>
            <person name="Pangilinan J."/>
            <person name="Riley R."/>
            <person name="LaButti K."/>
            <person name="Andreopoulos B."/>
            <person name="Lipzen A."/>
            <person name="Chen C."/>
            <person name="Yan M."/>
            <person name="Daum C."/>
            <person name="Ng V."/>
            <person name="Clum A."/>
            <person name="Steindorff A."/>
            <person name="Ohm R.A."/>
            <person name="Martin F."/>
            <person name="Silar P."/>
            <person name="Natvig D.O."/>
            <person name="Lalanne C."/>
            <person name="Gautier V."/>
            <person name="Ament-Velasquez S.L."/>
            <person name="Kruys A."/>
            <person name="Hutchinson M.I."/>
            <person name="Powell A.J."/>
            <person name="Barry K."/>
            <person name="Miller A.N."/>
            <person name="Grigoriev I.V."/>
            <person name="Debuchy R."/>
            <person name="Gladieux P."/>
            <person name="Hiltunen Thoren M."/>
            <person name="Johannesson H."/>
        </authorList>
    </citation>
    <scope>NUCLEOTIDE SEQUENCE</scope>
    <source>
        <strain evidence="2">CBS 892.96</strain>
    </source>
</reference>
<name>A0AAN6W3M0_9PEZI</name>
<proteinExistence type="predicted"/>
<reference evidence="2" key="2">
    <citation type="submission" date="2023-05" db="EMBL/GenBank/DDBJ databases">
        <authorList>
            <consortium name="Lawrence Berkeley National Laboratory"/>
            <person name="Steindorff A."/>
            <person name="Hensen N."/>
            <person name="Bonometti L."/>
            <person name="Westerberg I."/>
            <person name="Brannstrom I.O."/>
            <person name="Guillou S."/>
            <person name="Cros-Aarteil S."/>
            <person name="Calhoun S."/>
            <person name="Haridas S."/>
            <person name="Kuo A."/>
            <person name="Mondo S."/>
            <person name="Pangilinan J."/>
            <person name="Riley R."/>
            <person name="Labutti K."/>
            <person name="Andreopoulos B."/>
            <person name="Lipzen A."/>
            <person name="Chen C."/>
            <person name="Yanf M."/>
            <person name="Daum C."/>
            <person name="Ng V."/>
            <person name="Clum A."/>
            <person name="Ohm R."/>
            <person name="Martin F."/>
            <person name="Silar P."/>
            <person name="Natvig D."/>
            <person name="Lalanne C."/>
            <person name="Gautier V."/>
            <person name="Ament-Velasquez S.L."/>
            <person name="Kruys A."/>
            <person name="Hutchinson M.I."/>
            <person name="Powell A.J."/>
            <person name="Barry K."/>
            <person name="Miller A.N."/>
            <person name="Grigoriev I.V."/>
            <person name="Debuchy R."/>
            <person name="Gladieux P."/>
            <person name="Thoren M.H."/>
            <person name="Johannesson H."/>
        </authorList>
    </citation>
    <scope>NUCLEOTIDE SEQUENCE</scope>
    <source>
        <strain evidence="2">CBS 892.96</strain>
    </source>
</reference>
<feature type="compositionally biased region" description="Basic and acidic residues" evidence="1">
    <location>
        <begin position="292"/>
        <end position="309"/>
    </location>
</feature>
<feature type="region of interest" description="Disordered" evidence="1">
    <location>
        <begin position="284"/>
        <end position="324"/>
    </location>
</feature>